<organism evidence="8 9">
    <name type="scientific">Acidomonas methanolica NBRC 104435</name>
    <dbReference type="NCBI Taxonomy" id="1231351"/>
    <lineage>
        <taxon>Bacteria</taxon>
        <taxon>Pseudomonadati</taxon>
        <taxon>Pseudomonadota</taxon>
        <taxon>Alphaproteobacteria</taxon>
        <taxon>Acetobacterales</taxon>
        <taxon>Acetobacteraceae</taxon>
        <taxon>Acidomonas</taxon>
    </lineage>
</organism>
<dbReference type="PANTHER" id="PTHR32322">
    <property type="entry name" value="INNER MEMBRANE TRANSPORTER"/>
    <property type="match status" value="1"/>
</dbReference>
<comment type="subcellular location">
    <subcellularLocation>
        <location evidence="1">Membrane</location>
        <topology evidence="1">Multi-pass membrane protein</topology>
    </subcellularLocation>
</comment>
<dbReference type="InterPro" id="IPR050638">
    <property type="entry name" value="AA-Vitamin_Transporters"/>
</dbReference>
<evidence type="ECO:0000313" key="8">
    <source>
        <dbReference type="EMBL" id="GAJ28428.1"/>
    </source>
</evidence>
<dbReference type="EMBL" id="BAND01000023">
    <property type="protein sequence ID" value="GAJ28428.1"/>
    <property type="molecule type" value="Genomic_DNA"/>
</dbReference>
<evidence type="ECO:0000259" key="7">
    <source>
        <dbReference type="Pfam" id="PF00892"/>
    </source>
</evidence>
<keyword evidence="9" id="KW-1185">Reference proteome</keyword>
<dbReference type="PANTHER" id="PTHR32322:SF2">
    <property type="entry name" value="EAMA DOMAIN-CONTAINING PROTEIN"/>
    <property type="match status" value="1"/>
</dbReference>
<reference evidence="8 9" key="2">
    <citation type="journal article" date="2014" name="FEMS Microbiol. Lett.">
        <title>Draft genomic DNA sequence of the facultatively methylotrophic bacterium Acidomonas methanolica type strain MB58.</title>
        <authorList>
            <person name="Higashiura N."/>
            <person name="Hadano H."/>
            <person name="Hirakawa H."/>
            <person name="Matsutani M."/>
            <person name="Takabe S."/>
            <person name="Matsushita K."/>
            <person name="Azuma Y."/>
        </authorList>
    </citation>
    <scope>NUCLEOTIDE SEQUENCE [LARGE SCALE GENOMIC DNA]</scope>
    <source>
        <strain evidence="8 9">MB58</strain>
    </source>
</reference>
<sequence>MSVSSGSAGESAGTPRLGHAGAVLFLIGGISSFQIGAVLAKGLFPFFGAAGMVGLRVGLAAIILVLVLRPKAAISQPGAWRRLLPYGASIAMMNSFFYLALERLPLGLTVALEFMGPLTLALAGSRRILDLLWAALVATGVYLLLRPEGGLPPLDPVGVVFALISGSGWVVYILTGTRIGRSMAATEATALGMAVAGLILSPLLLAAVPVAFRHPVQGGEAVCVAILSSAVPYLLDMMAMRRLKPRDMGILLSMEPMLGALSGLILLGEVLSVSRWAGVGCIVAASAGNVLASRRTTAMETQLPPN</sequence>
<name>A0A023D2P3_ACIMT</name>
<dbReference type="GO" id="GO:0016020">
    <property type="term" value="C:membrane"/>
    <property type="evidence" value="ECO:0007669"/>
    <property type="project" value="UniProtKB-SubCell"/>
</dbReference>
<feature type="transmembrane region" description="Helical" evidence="6">
    <location>
        <begin position="46"/>
        <end position="68"/>
    </location>
</feature>
<dbReference type="SUPFAM" id="SSF103481">
    <property type="entry name" value="Multidrug resistance efflux transporter EmrE"/>
    <property type="match status" value="2"/>
</dbReference>
<feature type="transmembrane region" description="Helical" evidence="6">
    <location>
        <begin position="248"/>
        <end position="267"/>
    </location>
</feature>
<evidence type="ECO:0000256" key="5">
    <source>
        <dbReference type="ARBA" id="ARBA00023136"/>
    </source>
</evidence>
<evidence type="ECO:0000256" key="6">
    <source>
        <dbReference type="SAM" id="Phobius"/>
    </source>
</evidence>
<dbReference type="Proteomes" id="UP000019760">
    <property type="component" value="Unassembled WGS sequence"/>
</dbReference>
<comment type="caution">
    <text evidence="8">The sequence shown here is derived from an EMBL/GenBank/DDBJ whole genome shotgun (WGS) entry which is preliminary data.</text>
</comment>
<gene>
    <name evidence="8" type="ORF">Amme_023_021</name>
</gene>
<dbReference type="RefSeq" id="WP_042057007.1">
    <property type="nucleotide sequence ID" value="NZ_BAND01000023.1"/>
</dbReference>
<feature type="transmembrane region" description="Helical" evidence="6">
    <location>
        <begin position="20"/>
        <end position="40"/>
    </location>
</feature>
<evidence type="ECO:0000256" key="1">
    <source>
        <dbReference type="ARBA" id="ARBA00004141"/>
    </source>
</evidence>
<keyword evidence="4 6" id="KW-1133">Transmembrane helix</keyword>
<feature type="transmembrane region" description="Helical" evidence="6">
    <location>
        <begin position="273"/>
        <end position="292"/>
    </location>
</feature>
<evidence type="ECO:0000256" key="4">
    <source>
        <dbReference type="ARBA" id="ARBA00022989"/>
    </source>
</evidence>
<evidence type="ECO:0000256" key="2">
    <source>
        <dbReference type="ARBA" id="ARBA00007362"/>
    </source>
</evidence>
<feature type="transmembrane region" description="Helical" evidence="6">
    <location>
        <begin position="128"/>
        <end position="145"/>
    </location>
</feature>
<feature type="transmembrane region" description="Helical" evidence="6">
    <location>
        <begin position="188"/>
        <end position="212"/>
    </location>
</feature>
<protein>
    <submittedName>
        <fullName evidence="8">Transporter EamA</fullName>
    </submittedName>
</protein>
<reference evidence="9" key="1">
    <citation type="journal article" date="2014" name="FEMS Microbiol. Lett.">
        <title>Draft Genomic DNA Sequence of the Facultatively Methylotrophic Bacterium Acidomonas methanolica type strain MB58.</title>
        <authorList>
            <person name="Higashiura N."/>
            <person name="Hadano H."/>
            <person name="Hirakawa H."/>
            <person name="Matsutani M."/>
            <person name="Takabe S."/>
            <person name="Matsushita K."/>
            <person name="Azuma Y."/>
        </authorList>
    </citation>
    <scope>NUCLEOTIDE SEQUENCE [LARGE SCALE GENOMIC DNA]</scope>
    <source>
        <strain evidence="9">MB58</strain>
    </source>
</reference>
<comment type="similarity">
    <text evidence="2">Belongs to the EamA transporter family.</text>
</comment>
<dbReference type="AlphaFoldDB" id="A0A023D2P3"/>
<keyword evidence="3 6" id="KW-0812">Transmembrane</keyword>
<feature type="transmembrane region" description="Helical" evidence="6">
    <location>
        <begin position="218"/>
        <end position="236"/>
    </location>
</feature>
<feature type="transmembrane region" description="Helical" evidence="6">
    <location>
        <begin position="80"/>
        <end position="100"/>
    </location>
</feature>
<evidence type="ECO:0000256" key="3">
    <source>
        <dbReference type="ARBA" id="ARBA00022692"/>
    </source>
</evidence>
<evidence type="ECO:0000313" key="9">
    <source>
        <dbReference type="Proteomes" id="UP000019760"/>
    </source>
</evidence>
<accession>A0A023D2P3</accession>
<feature type="domain" description="EamA" evidence="7">
    <location>
        <begin position="158"/>
        <end position="287"/>
    </location>
</feature>
<feature type="transmembrane region" description="Helical" evidence="6">
    <location>
        <begin position="157"/>
        <end position="176"/>
    </location>
</feature>
<dbReference type="OrthoDB" id="9815120at2"/>
<proteinExistence type="inferred from homology"/>
<keyword evidence="5 6" id="KW-0472">Membrane</keyword>
<dbReference type="Pfam" id="PF00892">
    <property type="entry name" value="EamA"/>
    <property type="match status" value="1"/>
</dbReference>
<dbReference type="InterPro" id="IPR000620">
    <property type="entry name" value="EamA_dom"/>
</dbReference>
<dbReference type="InterPro" id="IPR037185">
    <property type="entry name" value="EmrE-like"/>
</dbReference>